<accession>A0A6P5RXS6</accession>
<dbReference type="GO" id="GO:0004523">
    <property type="term" value="F:RNA-DNA hybrid ribonuclease activity"/>
    <property type="evidence" value="ECO:0007669"/>
    <property type="project" value="InterPro"/>
</dbReference>
<dbReference type="InterPro" id="IPR012337">
    <property type="entry name" value="RNaseH-like_sf"/>
</dbReference>
<gene>
    <name evidence="3" type="primary">LOC110750492</name>
</gene>
<dbReference type="PANTHER" id="PTHR48475:SF1">
    <property type="entry name" value="RNASE H TYPE-1 DOMAIN-CONTAINING PROTEIN"/>
    <property type="match status" value="1"/>
</dbReference>
<reference evidence="3" key="1">
    <citation type="submission" date="2025-08" db="UniProtKB">
        <authorList>
            <consortium name="RefSeq"/>
        </authorList>
    </citation>
    <scope>IDENTIFICATION</scope>
</reference>
<dbReference type="AlphaFoldDB" id="A0A6P5RXS6"/>
<dbReference type="CDD" id="cd09279">
    <property type="entry name" value="RNase_HI_like"/>
    <property type="match status" value="1"/>
</dbReference>
<dbReference type="GO" id="GO:0003676">
    <property type="term" value="F:nucleic acid binding"/>
    <property type="evidence" value="ECO:0007669"/>
    <property type="project" value="InterPro"/>
</dbReference>
<keyword evidence="2" id="KW-1185">Reference proteome</keyword>
<dbReference type="PROSITE" id="PS50879">
    <property type="entry name" value="RNASE_H_1"/>
    <property type="match status" value="1"/>
</dbReference>
<sequence>MYFDGSITEARSGAGVVIESPQGQKWQFAFQLDFKCTNNQAEYEALIIGLEILKEMKATRVLVYGDSQLVINQLTREYQCTSENLAMYYVTALNTADGFSRISFVHVPRTENGKANEMAQVTSGVNIPNIDHDRVIRIERRTLPALAERGMPAQLSSVDITDEISAAEADWRYPIVKYLRNPSGSHERTTRFQARCYLIYHNELYRKG</sequence>
<dbReference type="SUPFAM" id="SSF53098">
    <property type="entry name" value="Ribonuclease H-like"/>
    <property type="match status" value="1"/>
</dbReference>
<organism evidence="2 3">
    <name type="scientific">Prunus avium</name>
    <name type="common">Cherry</name>
    <name type="synonym">Cerasus avium</name>
    <dbReference type="NCBI Taxonomy" id="42229"/>
    <lineage>
        <taxon>Eukaryota</taxon>
        <taxon>Viridiplantae</taxon>
        <taxon>Streptophyta</taxon>
        <taxon>Embryophyta</taxon>
        <taxon>Tracheophyta</taxon>
        <taxon>Spermatophyta</taxon>
        <taxon>Magnoliopsida</taxon>
        <taxon>eudicotyledons</taxon>
        <taxon>Gunneridae</taxon>
        <taxon>Pentapetalae</taxon>
        <taxon>rosids</taxon>
        <taxon>fabids</taxon>
        <taxon>Rosales</taxon>
        <taxon>Rosaceae</taxon>
        <taxon>Amygdaloideae</taxon>
        <taxon>Amygdaleae</taxon>
        <taxon>Prunus</taxon>
    </lineage>
</organism>
<feature type="domain" description="RNase H type-1" evidence="1">
    <location>
        <begin position="1"/>
        <end position="128"/>
    </location>
</feature>
<evidence type="ECO:0000313" key="2">
    <source>
        <dbReference type="Proteomes" id="UP000515124"/>
    </source>
</evidence>
<dbReference type="Proteomes" id="UP000515124">
    <property type="component" value="Unplaced"/>
</dbReference>
<dbReference type="RefSeq" id="XP_021806528.1">
    <property type="nucleotide sequence ID" value="XM_021950836.1"/>
</dbReference>
<dbReference type="Pfam" id="PF13456">
    <property type="entry name" value="RVT_3"/>
    <property type="match status" value="1"/>
</dbReference>
<dbReference type="GeneID" id="110750492"/>
<proteinExistence type="predicted"/>
<dbReference type="KEGG" id="pavi:110750492"/>
<dbReference type="PANTHER" id="PTHR48475">
    <property type="entry name" value="RIBONUCLEASE H"/>
    <property type="match status" value="1"/>
</dbReference>
<evidence type="ECO:0000313" key="3">
    <source>
        <dbReference type="RefSeq" id="XP_021806528.1"/>
    </source>
</evidence>
<dbReference type="InterPro" id="IPR036397">
    <property type="entry name" value="RNaseH_sf"/>
</dbReference>
<dbReference type="InterPro" id="IPR002156">
    <property type="entry name" value="RNaseH_domain"/>
</dbReference>
<dbReference type="Gene3D" id="3.30.420.10">
    <property type="entry name" value="Ribonuclease H-like superfamily/Ribonuclease H"/>
    <property type="match status" value="1"/>
</dbReference>
<protein>
    <submittedName>
        <fullName evidence="3">Uncharacterized protein LOC110750492</fullName>
    </submittedName>
</protein>
<name>A0A6P5RXS6_PRUAV</name>
<evidence type="ECO:0000259" key="1">
    <source>
        <dbReference type="PROSITE" id="PS50879"/>
    </source>
</evidence>